<evidence type="ECO:0000256" key="1">
    <source>
        <dbReference type="ARBA" id="ARBA00001974"/>
    </source>
</evidence>
<dbReference type="GO" id="GO:0050660">
    <property type="term" value="F:flavin adenine dinucleotide binding"/>
    <property type="evidence" value="ECO:0007669"/>
    <property type="project" value="InterPro"/>
</dbReference>
<feature type="domain" description="tRNA uridine 5-carboxymethylaminomethyl modification enzyme C-terminal subdomain" evidence="5">
    <location>
        <begin position="503"/>
        <end position="574"/>
    </location>
</feature>
<evidence type="ECO:0000256" key="2">
    <source>
        <dbReference type="ARBA" id="ARBA00007653"/>
    </source>
</evidence>
<dbReference type="SMART" id="SM01228">
    <property type="entry name" value="GIDA_assoc_3"/>
    <property type="match status" value="1"/>
</dbReference>
<dbReference type="Proteomes" id="UP000035642">
    <property type="component" value="Unassembled WGS sequence"/>
</dbReference>
<comment type="cofactor">
    <cofactor evidence="1">
        <name>FAD</name>
        <dbReference type="ChEBI" id="CHEBI:57692"/>
    </cofactor>
</comment>
<protein>
    <submittedName>
        <fullName evidence="7">Protein MTO1 homolog, mitochondrial</fullName>
    </submittedName>
</protein>
<evidence type="ECO:0000313" key="7">
    <source>
        <dbReference type="WBParaSite" id="ACAC_0001033701-mRNA-1"/>
    </source>
</evidence>
<dbReference type="GO" id="GO:0005829">
    <property type="term" value="C:cytosol"/>
    <property type="evidence" value="ECO:0007669"/>
    <property type="project" value="TreeGrafter"/>
</dbReference>
<reference evidence="6" key="1">
    <citation type="submission" date="2012-09" db="EMBL/GenBank/DDBJ databases">
        <authorList>
            <person name="Martin A.A."/>
        </authorList>
    </citation>
    <scope>NUCLEOTIDE SEQUENCE</scope>
</reference>
<dbReference type="Gene3D" id="3.50.50.60">
    <property type="entry name" value="FAD/NAD(P)-binding domain"/>
    <property type="match status" value="2"/>
</dbReference>
<dbReference type="Pfam" id="PF13932">
    <property type="entry name" value="SAM_GIDA_C"/>
    <property type="match status" value="1"/>
</dbReference>
<dbReference type="PROSITE" id="PS01281">
    <property type="entry name" value="GIDA_2"/>
    <property type="match status" value="1"/>
</dbReference>
<organism evidence="6 7">
    <name type="scientific">Angiostrongylus cantonensis</name>
    <name type="common">Rat lungworm</name>
    <dbReference type="NCBI Taxonomy" id="6313"/>
    <lineage>
        <taxon>Eukaryota</taxon>
        <taxon>Metazoa</taxon>
        <taxon>Ecdysozoa</taxon>
        <taxon>Nematoda</taxon>
        <taxon>Chromadorea</taxon>
        <taxon>Rhabditida</taxon>
        <taxon>Rhabditina</taxon>
        <taxon>Rhabditomorpha</taxon>
        <taxon>Strongyloidea</taxon>
        <taxon>Metastrongylidae</taxon>
        <taxon>Angiostrongylus</taxon>
    </lineage>
</organism>
<dbReference type="PANTHER" id="PTHR11806">
    <property type="entry name" value="GLUCOSE INHIBITED DIVISION PROTEIN A"/>
    <property type="match status" value="1"/>
</dbReference>
<dbReference type="PROSITE" id="PS01280">
    <property type="entry name" value="GIDA_1"/>
    <property type="match status" value="1"/>
</dbReference>
<evidence type="ECO:0000256" key="3">
    <source>
        <dbReference type="ARBA" id="ARBA00022630"/>
    </source>
</evidence>
<dbReference type="InterPro" id="IPR020595">
    <property type="entry name" value="MnmG-rel_CS"/>
</dbReference>
<dbReference type="GO" id="GO:0030488">
    <property type="term" value="P:tRNA methylation"/>
    <property type="evidence" value="ECO:0007669"/>
    <property type="project" value="TreeGrafter"/>
</dbReference>
<dbReference type="InterPro" id="IPR040131">
    <property type="entry name" value="MnmG_N"/>
</dbReference>
<accession>A0A158PB30</accession>
<name>A0A158PB30_ANGCA</name>
<dbReference type="STRING" id="6313.A0A158PB30"/>
<dbReference type="Gene3D" id="1.10.150.570">
    <property type="entry name" value="GidA associated domain, C-terminal subdomain"/>
    <property type="match status" value="1"/>
</dbReference>
<evidence type="ECO:0000259" key="5">
    <source>
        <dbReference type="SMART" id="SM01228"/>
    </source>
</evidence>
<dbReference type="WBParaSite" id="ACAC_0001033701-mRNA-1">
    <property type="protein sequence ID" value="ACAC_0001033701-mRNA-1"/>
    <property type="gene ID" value="ACAC_0001033701"/>
</dbReference>
<dbReference type="InterPro" id="IPR002218">
    <property type="entry name" value="MnmG-rel"/>
</dbReference>
<dbReference type="GO" id="GO:0005739">
    <property type="term" value="C:mitochondrion"/>
    <property type="evidence" value="ECO:0007669"/>
    <property type="project" value="GOC"/>
</dbReference>
<dbReference type="SUPFAM" id="SSF51905">
    <property type="entry name" value="FAD/NAD(P)-binding domain"/>
    <property type="match status" value="1"/>
</dbReference>
<dbReference type="Pfam" id="PF21680">
    <property type="entry name" value="GIDA_C_1st"/>
    <property type="match status" value="1"/>
</dbReference>
<proteinExistence type="inferred from homology"/>
<reference evidence="7" key="2">
    <citation type="submission" date="2016-04" db="UniProtKB">
        <authorList>
            <consortium name="WormBaseParasite"/>
        </authorList>
    </citation>
    <scope>IDENTIFICATION</scope>
</reference>
<dbReference type="PANTHER" id="PTHR11806:SF0">
    <property type="entry name" value="PROTEIN MTO1 HOMOLOG, MITOCHONDRIAL"/>
    <property type="match status" value="1"/>
</dbReference>
<dbReference type="AlphaFoldDB" id="A0A158PB30"/>
<keyword evidence="4" id="KW-0274">FAD</keyword>
<dbReference type="InterPro" id="IPR047001">
    <property type="entry name" value="MnmG_C_subdom"/>
</dbReference>
<dbReference type="Pfam" id="PF01134">
    <property type="entry name" value="GIDA"/>
    <property type="match status" value="1"/>
</dbReference>
<evidence type="ECO:0000256" key="4">
    <source>
        <dbReference type="ARBA" id="ARBA00022827"/>
    </source>
</evidence>
<sequence length="586" mass="65012">LCSGGGHAGCEAASAAARCGARTALLTHSRNTIGEMSCNPSFGGIGKGHLIRELDALDGVCGRICDLSAITYQALNRGQGPAVLGLRAQIDRLLYKSHMQKEIFSTYNLEVIEGDVRAISTEIESDLRISGVTLEDGRNLRSKAVVIATGTFLGGEIFVGNDRWSSGRIGEKSGTSLSKSFRQLGFHIGRLRTGTPPRLVKDTIDLSKFQLMPPDVVPIPFSFMTDEVWLLPSQQLPTYLGYTNDRVREIVEENLADKQYIQGEVNGPRYCPSLESKVIRFPNLNHRVFLEHEGLESDLIYPQGMSMTFSPDIQLKIMRSIKGLEKYGYGVHYDFVDPKQLSPTLETKLVKGLFLAGQVNGTTGYEEAAAQGVVAGINAAARTREKEGMVIRRSQDNADMRLTELGRKWGSVGDARWSRFLASKRAIDTLTSELKDIRMSLAKWSQVFPSYQWKNPAKVLSAYEMVHRHNVSLGEMKTAFFDRLGHCIPNNFKNLEERIRCEGSYEAAHERMKVKMQEIDRESNTLIPDDIDYNSLPGLSMECQEKLDSARPLSLGAASRLPGVTPEAIITVLRYLKRPSKLSQSG</sequence>
<dbReference type="FunFam" id="3.50.50.60:FF:000082">
    <property type="entry name" value="protein MTO1 homolog, mitochondrial isoform X1"/>
    <property type="match status" value="1"/>
</dbReference>
<dbReference type="InterPro" id="IPR044920">
    <property type="entry name" value="MnmG_C_subdom_sf"/>
</dbReference>
<evidence type="ECO:0000313" key="6">
    <source>
        <dbReference type="Proteomes" id="UP000035642"/>
    </source>
</evidence>
<dbReference type="Gene3D" id="2.40.30.260">
    <property type="match status" value="1"/>
</dbReference>
<dbReference type="FunFam" id="1.10.150.570:FF:000001">
    <property type="entry name" value="tRNA uridine 5-carboxymethylaminomethyl modification enzyme MnmG"/>
    <property type="match status" value="1"/>
</dbReference>
<dbReference type="InterPro" id="IPR036188">
    <property type="entry name" value="FAD/NAD-bd_sf"/>
</dbReference>
<comment type="similarity">
    <text evidence="2">Belongs to the MnmG family.</text>
</comment>
<dbReference type="InterPro" id="IPR049312">
    <property type="entry name" value="GIDA_C_N"/>
</dbReference>
<dbReference type="GO" id="GO:0070899">
    <property type="term" value="P:mitochondrial tRNA wobble uridine modification"/>
    <property type="evidence" value="ECO:0007669"/>
    <property type="project" value="UniProtKB-ARBA"/>
</dbReference>
<keyword evidence="3" id="KW-0285">Flavoprotein</keyword>
<keyword evidence="6" id="KW-1185">Reference proteome</keyword>
<dbReference type="InterPro" id="IPR026904">
    <property type="entry name" value="MnmG_C"/>
</dbReference>